<dbReference type="PROSITE" id="PS51683">
    <property type="entry name" value="SAM_OMT_II"/>
    <property type="match status" value="1"/>
</dbReference>
<feature type="domain" description="O-methyltransferase C-terminal" evidence="4">
    <location>
        <begin position="124"/>
        <end position="311"/>
    </location>
</feature>
<dbReference type="EMBL" id="SJKD01000008">
    <property type="protein sequence ID" value="TCC44981.1"/>
    <property type="molecule type" value="Genomic_DNA"/>
</dbReference>
<keyword evidence="6" id="KW-1185">Reference proteome</keyword>
<organism evidence="5 6">
    <name type="scientific">Kribbella capetownensis</name>
    <dbReference type="NCBI Taxonomy" id="1572659"/>
    <lineage>
        <taxon>Bacteria</taxon>
        <taxon>Bacillati</taxon>
        <taxon>Actinomycetota</taxon>
        <taxon>Actinomycetes</taxon>
        <taxon>Propionibacteriales</taxon>
        <taxon>Kribbellaceae</taxon>
        <taxon>Kribbella</taxon>
    </lineage>
</organism>
<dbReference type="InterPro" id="IPR029063">
    <property type="entry name" value="SAM-dependent_MTases_sf"/>
</dbReference>
<dbReference type="Proteomes" id="UP000293342">
    <property type="component" value="Unassembled WGS sequence"/>
</dbReference>
<keyword evidence="3" id="KW-0949">S-adenosyl-L-methionine</keyword>
<evidence type="ECO:0000313" key="5">
    <source>
        <dbReference type="EMBL" id="TCC44981.1"/>
    </source>
</evidence>
<dbReference type="InterPro" id="IPR036390">
    <property type="entry name" value="WH_DNA-bd_sf"/>
</dbReference>
<evidence type="ECO:0000256" key="1">
    <source>
        <dbReference type="ARBA" id="ARBA00022603"/>
    </source>
</evidence>
<evidence type="ECO:0000259" key="4">
    <source>
        <dbReference type="Pfam" id="PF00891"/>
    </source>
</evidence>
<evidence type="ECO:0000256" key="2">
    <source>
        <dbReference type="ARBA" id="ARBA00022679"/>
    </source>
</evidence>
<dbReference type="PANTHER" id="PTHR43712">
    <property type="entry name" value="PUTATIVE (AFU_ORTHOLOGUE AFUA_4G14580)-RELATED"/>
    <property type="match status" value="1"/>
</dbReference>
<keyword evidence="1 5" id="KW-0489">Methyltransferase</keyword>
<dbReference type="InterPro" id="IPR036388">
    <property type="entry name" value="WH-like_DNA-bd_sf"/>
</dbReference>
<dbReference type="SUPFAM" id="SSF46785">
    <property type="entry name" value="Winged helix' DNA-binding domain"/>
    <property type="match status" value="1"/>
</dbReference>
<dbReference type="Gene3D" id="1.10.287.1350">
    <property type="match status" value="1"/>
</dbReference>
<protein>
    <submittedName>
        <fullName evidence="5">Methyltransferase</fullName>
    </submittedName>
</protein>
<dbReference type="SUPFAM" id="SSF53335">
    <property type="entry name" value="S-adenosyl-L-methionine-dependent methyltransferases"/>
    <property type="match status" value="1"/>
</dbReference>
<reference evidence="5 6" key="1">
    <citation type="submission" date="2019-02" db="EMBL/GenBank/DDBJ databases">
        <title>Kribbella capetownensis sp. nov. and Kribbella speibonae sp. nov., isolated from soil.</title>
        <authorList>
            <person name="Curtis S.M."/>
            <person name="Norton I."/>
            <person name="Everest G.J."/>
            <person name="Meyers P.R."/>
        </authorList>
    </citation>
    <scope>NUCLEOTIDE SEQUENCE [LARGE SCALE GENOMIC DNA]</scope>
    <source>
        <strain evidence="5 6">YM53</strain>
    </source>
</reference>
<evidence type="ECO:0000313" key="6">
    <source>
        <dbReference type="Proteomes" id="UP000293342"/>
    </source>
</evidence>
<sequence length="337" mass="36209">MPQSTSVPSPDQVTDLVTPVVVRVAVTIGLLSTEPTPMSQLAIGLGIDDSVLRRLVRFLAARGILSVDANGVVSSTELGRRISDRTGSYAARLDWSGAAGRMDRSFVEDCLAAVLGRQRRPDPWAVFDDDPVLSGSFDTLMSARAAEWADELVEDPLWGRLGSIADLGGGRGHLLYRLLQAWPQLTGVLVERPGPARAAQEEAERLGLADRAQVVTADLRGPLPTGYDAYVLAHVLHDWNDEGAAVILRRAAEACGPGGRVVVVERELTDDQASSAAELNATAQDLRLFVLFGGGERTHDDLHALAASVGLSLEERRRLTSGRSLLVFARTPSPLRR</sequence>
<keyword evidence="2 5" id="KW-0808">Transferase</keyword>
<proteinExistence type="predicted"/>
<dbReference type="RefSeq" id="WP_131517285.1">
    <property type="nucleotide sequence ID" value="NZ_SJKD01000008.1"/>
</dbReference>
<dbReference type="PANTHER" id="PTHR43712:SF2">
    <property type="entry name" value="O-METHYLTRANSFERASE CICE"/>
    <property type="match status" value="1"/>
</dbReference>
<dbReference type="AlphaFoldDB" id="A0A4R0JDY9"/>
<dbReference type="InterPro" id="IPR016461">
    <property type="entry name" value="COMT-like"/>
</dbReference>
<dbReference type="Gene3D" id="1.10.10.10">
    <property type="entry name" value="Winged helix-like DNA-binding domain superfamily/Winged helix DNA-binding domain"/>
    <property type="match status" value="1"/>
</dbReference>
<dbReference type="CDD" id="cd02440">
    <property type="entry name" value="AdoMet_MTases"/>
    <property type="match status" value="1"/>
</dbReference>
<gene>
    <name evidence="5" type="ORF">E0H75_31145</name>
</gene>
<comment type="caution">
    <text evidence="5">The sequence shown here is derived from an EMBL/GenBank/DDBJ whole genome shotgun (WGS) entry which is preliminary data.</text>
</comment>
<dbReference type="GO" id="GO:0032259">
    <property type="term" value="P:methylation"/>
    <property type="evidence" value="ECO:0007669"/>
    <property type="project" value="UniProtKB-KW"/>
</dbReference>
<evidence type="ECO:0000256" key="3">
    <source>
        <dbReference type="ARBA" id="ARBA00022691"/>
    </source>
</evidence>
<dbReference type="InterPro" id="IPR001077">
    <property type="entry name" value="COMT_C"/>
</dbReference>
<dbReference type="Pfam" id="PF00891">
    <property type="entry name" value="Methyltransf_2"/>
    <property type="match status" value="1"/>
</dbReference>
<accession>A0A4R0JDY9</accession>
<dbReference type="Gene3D" id="3.40.50.150">
    <property type="entry name" value="Vaccinia Virus protein VP39"/>
    <property type="match status" value="1"/>
</dbReference>
<dbReference type="GO" id="GO:0008171">
    <property type="term" value="F:O-methyltransferase activity"/>
    <property type="evidence" value="ECO:0007669"/>
    <property type="project" value="InterPro"/>
</dbReference>
<dbReference type="OrthoDB" id="4145676at2"/>
<name>A0A4R0JDY9_9ACTN</name>